<dbReference type="Proteomes" id="UP000050535">
    <property type="component" value="Unassembled WGS sequence"/>
</dbReference>
<dbReference type="STRING" id="699431.SY89_00307"/>
<sequence>MDELATIPGVSDGRAGDIVVSRPYDSVEEAGDAADVDLSLFATAGDADVDVTRTFEPGSRAD</sequence>
<proteinExistence type="predicted"/>
<gene>
    <name evidence="1" type="ORF">SY89_00307</name>
</gene>
<evidence type="ECO:0000313" key="2">
    <source>
        <dbReference type="Proteomes" id="UP000050535"/>
    </source>
</evidence>
<comment type="caution">
    <text evidence="1">The sequence shown here is derived from an EMBL/GenBank/DDBJ whole genome shotgun (WGS) entry which is preliminary data.</text>
</comment>
<dbReference type="AlphaFoldDB" id="A0A0P7FSF4"/>
<organism evidence="1 2">
    <name type="scientific">Halolamina pelagica</name>
    <dbReference type="NCBI Taxonomy" id="699431"/>
    <lineage>
        <taxon>Archaea</taxon>
        <taxon>Methanobacteriati</taxon>
        <taxon>Methanobacteriota</taxon>
        <taxon>Stenosarchaea group</taxon>
        <taxon>Halobacteria</taxon>
        <taxon>Halobacteriales</taxon>
        <taxon>Haloferacaceae</taxon>
    </lineage>
</organism>
<protein>
    <submittedName>
        <fullName evidence="1">Uncharacterized protein</fullName>
    </submittedName>
</protein>
<accession>A0A0P7FSF4</accession>
<evidence type="ECO:0000313" key="1">
    <source>
        <dbReference type="EMBL" id="KPN29593.1"/>
    </source>
</evidence>
<reference evidence="2" key="1">
    <citation type="submission" date="2013-11" db="EMBL/GenBank/DDBJ databases">
        <authorList>
            <person name="Hoang H.T."/>
            <person name="Killian M.L."/>
            <person name="Madson D.M."/>
            <person name="Arruda P.H.E."/>
            <person name="Sun D."/>
            <person name="Schwartz K.J."/>
            <person name="Yoon K."/>
        </authorList>
    </citation>
    <scope>NUCLEOTIDE SEQUENCE [LARGE SCALE GENOMIC DNA]</scope>
    <source>
        <strain evidence="2">CDK2</strain>
    </source>
</reference>
<keyword evidence="2" id="KW-1185">Reference proteome</keyword>
<name>A0A0P7FSF4_9EURY</name>
<dbReference type="EMBL" id="LGUC01000001">
    <property type="protein sequence ID" value="KPN29593.1"/>
    <property type="molecule type" value="Genomic_DNA"/>
</dbReference>